<dbReference type="STRING" id="93759.A0A1R3GPZ9"/>
<dbReference type="GO" id="GO:0003906">
    <property type="term" value="F:DNA-(apurinic or apyrimidinic site) endonuclease activity"/>
    <property type="evidence" value="ECO:0007669"/>
    <property type="project" value="TreeGrafter"/>
</dbReference>
<evidence type="ECO:0000313" key="6">
    <source>
        <dbReference type="EMBL" id="OMO60188.1"/>
    </source>
</evidence>
<dbReference type="AlphaFoldDB" id="A0A1R3GPZ9"/>
<dbReference type="EMBL" id="AWUE01021944">
    <property type="protein sequence ID" value="OMO60188.1"/>
    <property type="molecule type" value="Genomic_DNA"/>
</dbReference>
<reference evidence="7" key="1">
    <citation type="submission" date="2013-09" db="EMBL/GenBank/DDBJ databases">
        <title>Corchorus olitorius genome sequencing.</title>
        <authorList>
            <person name="Alam M."/>
            <person name="Haque M.S."/>
            <person name="Islam M.S."/>
            <person name="Emdad E.M."/>
            <person name="Islam M.M."/>
            <person name="Ahmed B."/>
            <person name="Halim A."/>
            <person name="Hossen Q.M.M."/>
            <person name="Hossain M.Z."/>
            <person name="Ahmed R."/>
            <person name="Khan M.M."/>
            <person name="Islam R."/>
            <person name="Rashid M.M."/>
            <person name="Khan S.A."/>
            <person name="Rahman M.S."/>
            <person name="Alam M."/>
            <person name="Yahiya A.S."/>
            <person name="Khan M.S."/>
            <person name="Azam M.S."/>
            <person name="Haque T."/>
            <person name="Lashkar M.Z.H."/>
            <person name="Akhand A.I."/>
            <person name="Morshed G."/>
            <person name="Roy S."/>
            <person name="Uddin K.S."/>
            <person name="Rabeya T."/>
            <person name="Hossain A.S."/>
            <person name="Chowdhury A."/>
            <person name="Snigdha A.R."/>
            <person name="Mortoza M.S."/>
            <person name="Matin S.A."/>
            <person name="Hoque S.M.E."/>
            <person name="Islam M.K."/>
            <person name="Roy D.K."/>
            <person name="Haider R."/>
            <person name="Moosa M.M."/>
            <person name="Elias S.M."/>
            <person name="Hasan A.M."/>
            <person name="Jahan S."/>
            <person name="Shafiuddin M."/>
            <person name="Mahmood N."/>
            <person name="Shommy N.S."/>
        </authorList>
    </citation>
    <scope>NUCLEOTIDE SEQUENCE [LARGE SCALE GENOMIC DNA]</scope>
    <source>
        <strain evidence="7">cv. O-4</strain>
    </source>
</reference>
<dbReference type="GO" id="GO:0006284">
    <property type="term" value="P:base-excision repair"/>
    <property type="evidence" value="ECO:0007669"/>
    <property type="project" value="TreeGrafter"/>
</dbReference>
<dbReference type="GO" id="GO:0046872">
    <property type="term" value="F:metal ion binding"/>
    <property type="evidence" value="ECO:0007669"/>
    <property type="project" value="UniProtKB-KW"/>
</dbReference>
<feature type="site" description="Interaction with DNA substrate" evidence="5">
    <location>
        <position position="155"/>
    </location>
</feature>
<dbReference type="InterPro" id="IPR004808">
    <property type="entry name" value="AP_endonuc_1"/>
</dbReference>
<dbReference type="OrthoDB" id="498125at2759"/>
<dbReference type="GO" id="GO:0008081">
    <property type="term" value="F:phosphoric diester hydrolase activity"/>
    <property type="evidence" value="ECO:0007669"/>
    <property type="project" value="TreeGrafter"/>
</dbReference>
<dbReference type="Proteomes" id="UP000187203">
    <property type="component" value="Unassembled WGS sequence"/>
</dbReference>
<keyword evidence="3 4" id="KW-0460">Magnesium</keyword>
<keyword evidence="2" id="KW-0378">Hydrolase</keyword>
<dbReference type="PANTHER" id="PTHR22748">
    <property type="entry name" value="AP ENDONUCLEASE"/>
    <property type="match status" value="1"/>
</dbReference>
<feature type="binding site" evidence="4">
    <location>
        <position position="154"/>
    </location>
    <ligand>
        <name>Mg(2+)</name>
        <dbReference type="ChEBI" id="CHEBI:18420"/>
        <label>1</label>
    </ligand>
</feature>
<evidence type="ECO:0000256" key="4">
    <source>
        <dbReference type="PIRSR" id="PIRSR604808-2"/>
    </source>
</evidence>
<keyword evidence="1 4" id="KW-0479">Metal-binding</keyword>
<evidence type="ECO:0000313" key="7">
    <source>
        <dbReference type="Proteomes" id="UP000187203"/>
    </source>
</evidence>
<keyword evidence="7" id="KW-1185">Reference proteome</keyword>
<comment type="cofactor">
    <cofactor evidence="4">
        <name>Mg(2+)</name>
        <dbReference type="ChEBI" id="CHEBI:18420"/>
    </cofactor>
    <cofactor evidence="4">
        <name>Mn(2+)</name>
        <dbReference type="ChEBI" id="CHEBI:29035"/>
    </cofactor>
    <text evidence="4">Probably binds two magnesium or manganese ions per subunit.</text>
</comment>
<sequence length="198" mass="22611">MMWLAGKPSQKKRIVSSDVDSNNVSAENRVTLPVNQSEPWSVFAHKKPQKGWIAYNPKTMRPPPPTGSTKFVKDFLSKGLVDIFRKQHPGVVHYSYWGYRHGVRKTNKGVTSYIPSPLPTPFFIWLRLDYCLVSEAIADYVHDSYILPDVLGSDHCPIGLIPTKDSPECPWDSCKFCSRTKTQPETRFGGWWELRSLI</sequence>
<dbReference type="PANTHER" id="PTHR22748:SF6">
    <property type="entry name" value="DNA-(APURINIC OR APYRIMIDINIC SITE) ENDONUCLEASE"/>
    <property type="match status" value="1"/>
</dbReference>
<evidence type="ECO:0000256" key="3">
    <source>
        <dbReference type="ARBA" id="ARBA00022842"/>
    </source>
</evidence>
<comment type="caution">
    <text evidence="6">The sequence shown here is derived from an EMBL/GenBank/DDBJ whole genome shotgun (WGS) entry which is preliminary data.</text>
</comment>
<feature type="site" description="Important for catalytic activity" evidence="5">
    <location>
        <position position="129"/>
    </location>
</feature>
<evidence type="ECO:0000256" key="5">
    <source>
        <dbReference type="PIRSR" id="PIRSR604808-3"/>
    </source>
</evidence>
<dbReference type="Gene3D" id="3.60.10.10">
    <property type="entry name" value="Endonuclease/exonuclease/phosphatase"/>
    <property type="match status" value="1"/>
</dbReference>
<protein>
    <submittedName>
        <fullName evidence="6">Exodeoxyribonuclease III xth</fullName>
    </submittedName>
</protein>
<organism evidence="6 7">
    <name type="scientific">Corchorus olitorius</name>
    <dbReference type="NCBI Taxonomy" id="93759"/>
    <lineage>
        <taxon>Eukaryota</taxon>
        <taxon>Viridiplantae</taxon>
        <taxon>Streptophyta</taxon>
        <taxon>Embryophyta</taxon>
        <taxon>Tracheophyta</taxon>
        <taxon>Spermatophyta</taxon>
        <taxon>Magnoliopsida</taxon>
        <taxon>eudicotyledons</taxon>
        <taxon>Gunneridae</taxon>
        <taxon>Pentapetalae</taxon>
        <taxon>rosids</taxon>
        <taxon>malvids</taxon>
        <taxon>Malvales</taxon>
        <taxon>Malvaceae</taxon>
        <taxon>Grewioideae</taxon>
        <taxon>Apeibeae</taxon>
        <taxon>Corchorus</taxon>
    </lineage>
</organism>
<name>A0A1R3GPZ9_9ROSI</name>
<proteinExistence type="predicted"/>
<dbReference type="InterPro" id="IPR036691">
    <property type="entry name" value="Endo/exonu/phosph_ase_sf"/>
</dbReference>
<dbReference type="GO" id="GO:0005634">
    <property type="term" value="C:nucleus"/>
    <property type="evidence" value="ECO:0007669"/>
    <property type="project" value="TreeGrafter"/>
</dbReference>
<evidence type="ECO:0000256" key="1">
    <source>
        <dbReference type="ARBA" id="ARBA00022723"/>
    </source>
</evidence>
<keyword evidence="4" id="KW-0464">Manganese</keyword>
<dbReference type="GO" id="GO:0008311">
    <property type="term" value="F:double-stranded DNA 3'-5' DNA exonuclease activity"/>
    <property type="evidence" value="ECO:0007669"/>
    <property type="project" value="TreeGrafter"/>
</dbReference>
<dbReference type="SUPFAM" id="SSF56219">
    <property type="entry name" value="DNase I-like"/>
    <property type="match status" value="1"/>
</dbReference>
<gene>
    <name evidence="6" type="ORF">COLO4_33915</name>
</gene>
<evidence type="ECO:0000256" key="2">
    <source>
        <dbReference type="ARBA" id="ARBA00022801"/>
    </source>
</evidence>
<accession>A0A1R3GPZ9</accession>
<feature type="binding site" evidence="4">
    <location>
        <position position="155"/>
    </location>
    <ligand>
        <name>Mg(2+)</name>
        <dbReference type="ChEBI" id="CHEBI:18420"/>
        <label>1</label>
    </ligand>
</feature>